<name>A0A0P0Y9Y4_ORYSJ</name>
<dbReference type="EMBL" id="AP014968">
    <property type="protein sequence ID" value="BAT16925.1"/>
    <property type="molecule type" value="Genomic_DNA"/>
</dbReference>
<feature type="region of interest" description="Disordered" evidence="1">
    <location>
        <begin position="39"/>
        <end position="80"/>
    </location>
</feature>
<evidence type="ECO:0000256" key="1">
    <source>
        <dbReference type="SAM" id="MobiDB-lite"/>
    </source>
</evidence>
<reference evidence="2 3" key="3">
    <citation type="journal article" date="2013" name="Rice">
        <title>Improvement of the Oryza sativa Nipponbare reference genome using next generation sequence and optical map data.</title>
        <authorList>
            <person name="Kawahara Y."/>
            <person name="de la Bastide M."/>
            <person name="Hamilton J.P."/>
            <person name="Kanamori H."/>
            <person name="McCombie W.R."/>
            <person name="Ouyang S."/>
            <person name="Schwartz D.C."/>
            <person name="Tanaka T."/>
            <person name="Wu J."/>
            <person name="Zhou S."/>
            <person name="Childs K.L."/>
            <person name="Davidson R.M."/>
            <person name="Lin H."/>
            <person name="Quesada-Ocampo L."/>
            <person name="Vaillancourt B."/>
            <person name="Sakai H."/>
            <person name="Lee S.S."/>
            <person name="Kim J."/>
            <person name="Numa H."/>
            <person name="Itoh T."/>
            <person name="Buell C.R."/>
            <person name="Matsumoto T."/>
        </authorList>
    </citation>
    <scope>NUCLEOTIDE SEQUENCE [LARGE SCALE GENOMIC DNA]</scope>
    <source>
        <strain evidence="3">cv. Nipponbare</strain>
    </source>
</reference>
<gene>
    <name evidence="2" type="ordered locus">Os12g0427800</name>
    <name evidence="2" type="ORF">OSNPB_120427800</name>
</gene>
<proteinExistence type="predicted"/>
<reference evidence="3" key="1">
    <citation type="journal article" date="2005" name="Nature">
        <title>The map-based sequence of the rice genome.</title>
        <authorList>
            <consortium name="International rice genome sequencing project (IRGSP)"/>
            <person name="Matsumoto T."/>
            <person name="Wu J."/>
            <person name="Kanamori H."/>
            <person name="Katayose Y."/>
            <person name="Fujisawa M."/>
            <person name="Namiki N."/>
            <person name="Mizuno H."/>
            <person name="Yamamoto K."/>
            <person name="Antonio B.A."/>
            <person name="Baba T."/>
            <person name="Sakata K."/>
            <person name="Nagamura Y."/>
            <person name="Aoki H."/>
            <person name="Arikawa K."/>
            <person name="Arita K."/>
            <person name="Bito T."/>
            <person name="Chiden Y."/>
            <person name="Fujitsuka N."/>
            <person name="Fukunaka R."/>
            <person name="Hamada M."/>
            <person name="Harada C."/>
            <person name="Hayashi A."/>
            <person name="Hijishita S."/>
            <person name="Honda M."/>
            <person name="Hosokawa S."/>
            <person name="Ichikawa Y."/>
            <person name="Idonuma A."/>
            <person name="Iijima M."/>
            <person name="Ikeda M."/>
            <person name="Ikeno M."/>
            <person name="Ito K."/>
            <person name="Ito S."/>
            <person name="Ito T."/>
            <person name="Ito Y."/>
            <person name="Ito Y."/>
            <person name="Iwabuchi A."/>
            <person name="Kamiya K."/>
            <person name="Karasawa W."/>
            <person name="Kurita K."/>
            <person name="Katagiri S."/>
            <person name="Kikuta A."/>
            <person name="Kobayashi H."/>
            <person name="Kobayashi N."/>
            <person name="Machita K."/>
            <person name="Maehara T."/>
            <person name="Masukawa M."/>
            <person name="Mizubayashi T."/>
            <person name="Mukai Y."/>
            <person name="Nagasaki H."/>
            <person name="Nagata Y."/>
            <person name="Naito S."/>
            <person name="Nakashima M."/>
            <person name="Nakama Y."/>
            <person name="Nakamichi Y."/>
            <person name="Nakamura M."/>
            <person name="Meguro A."/>
            <person name="Negishi M."/>
            <person name="Ohta I."/>
            <person name="Ohta T."/>
            <person name="Okamoto M."/>
            <person name="Ono N."/>
            <person name="Saji S."/>
            <person name="Sakaguchi M."/>
            <person name="Sakai K."/>
            <person name="Shibata M."/>
            <person name="Shimokawa T."/>
            <person name="Song J."/>
            <person name="Takazaki Y."/>
            <person name="Terasawa K."/>
            <person name="Tsugane M."/>
            <person name="Tsuji K."/>
            <person name="Ueda S."/>
            <person name="Waki K."/>
            <person name="Yamagata H."/>
            <person name="Yamamoto M."/>
            <person name="Yamamoto S."/>
            <person name="Yamane H."/>
            <person name="Yoshiki S."/>
            <person name="Yoshihara R."/>
            <person name="Yukawa K."/>
            <person name="Zhong H."/>
            <person name="Yano M."/>
            <person name="Yuan Q."/>
            <person name="Ouyang S."/>
            <person name="Liu J."/>
            <person name="Jones K.M."/>
            <person name="Gansberger K."/>
            <person name="Moffat K."/>
            <person name="Hill J."/>
            <person name="Bera J."/>
            <person name="Fadrosh D."/>
            <person name="Jin S."/>
            <person name="Johri S."/>
            <person name="Kim M."/>
            <person name="Overton L."/>
            <person name="Reardon M."/>
            <person name="Tsitrin T."/>
            <person name="Vuong H."/>
            <person name="Weaver B."/>
            <person name="Ciecko A."/>
            <person name="Tallon L."/>
            <person name="Jackson J."/>
            <person name="Pai G."/>
            <person name="Aken S.V."/>
            <person name="Utterback T."/>
            <person name="Reidmuller S."/>
            <person name="Feldblyum T."/>
            <person name="Hsiao J."/>
            <person name="Zismann V."/>
            <person name="Iobst S."/>
            <person name="de Vazeille A.R."/>
            <person name="Buell C.R."/>
            <person name="Ying K."/>
            <person name="Li Y."/>
            <person name="Lu T."/>
            <person name="Huang Y."/>
            <person name="Zhao Q."/>
            <person name="Feng Q."/>
            <person name="Zhang L."/>
            <person name="Zhu J."/>
            <person name="Weng Q."/>
            <person name="Mu J."/>
            <person name="Lu Y."/>
            <person name="Fan D."/>
            <person name="Liu Y."/>
            <person name="Guan J."/>
            <person name="Zhang Y."/>
            <person name="Yu S."/>
            <person name="Liu X."/>
            <person name="Zhang Y."/>
            <person name="Hong G."/>
            <person name="Han B."/>
            <person name="Choisne N."/>
            <person name="Demange N."/>
            <person name="Orjeda G."/>
            <person name="Samain S."/>
            <person name="Cattolico L."/>
            <person name="Pelletier E."/>
            <person name="Couloux A."/>
            <person name="Segurens B."/>
            <person name="Wincker P."/>
            <person name="D'Hont A."/>
            <person name="Scarpelli C."/>
            <person name="Weissenbach J."/>
            <person name="Salanoubat M."/>
            <person name="Quetier F."/>
            <person name="Yu Y."/>
            <person name="Kim H.R."/>
            <person name="Rambo T."/>
            <person name="Currie J."/>
            <person name="Collura K."/>
            <person name="Luo M."/>
            <person name="Yang T."/>
            <person name="Ammiraju J.S.S."/>
            <person name="Engler F."/>
            <person name="Soderlund C."/>
            <person name="Wing R.A."/>
            <person name="Palmer L.E."/>
            <person name="de la Bastide M."/>
            <person name="Spiegel L."/>
            <person name="Nascimento L."/>
            <person name="Zutavern T."/>
            <person name="O'Shaughnessy A."/>
            <person name="Dike S."/>
            <person name="Dedhia N."/>
            <person name="Preston R."/>
            <person name="Balija V."/>
            <person name="McCombie W.R."/>
            <person name="Chow T."/>
            <person name="Chen H."/>
            <person name="Chung M."/>
            <person name="Chen C."/>
            <person name="Shaw J."/>
            <person name="Wu H."/>
            <person name="Hsiao K."/>
            <person name="Chao Y."/>
            <person name="Chu M."/>
            <person name="Cheng C."/>
            <person name="Hour A."/>
            <person name="Lee P."/>
            <person name="Lin S."/>
            <person name="Lin Y."/>
            <person name="Liou J."/>
            <person name="Liu S."/>
            <person name="Hsing Y."/>
            <person name="Raghuvanshi S."/>
            <person name="Mohanty A."/>
            <person name="Bharti A.K."/>
            <person name="Gaur A."/>
            <person name="Gupta V."/>
            <person name="Kumar D."/>
            <person name="Ravi V."/>
            <person name="Vij S."/>
            <person name="Kapur A."/>
            <person name="Khurana P."/>
            <person name="Khurana P."/>
            <person name="Khurana J.P."/>
            <person name="Tyagi A.K."/>
            <person name="Gaikwad K."/>
            <person name="Singh A."/>
            <person name="Dalal V."/>
            <person name="Srivastava S."/>
            <person name="Dixit A."/>
            <person name="Pal A.K."/>
            <person name="Ghazi I.A."/>
            <person name="Yadav M."/>
            <person name="Pandit A."/>
            <person name="Bhargava A."/>
            <person name="Sureshbabu K."/>
            <person name="Batra K."/>
            <person name="Sharma T.R."/>
            <person name="Mohapatra T."/>
            <person name="Singh N.K."/>
            <person name="Messing J."/>
            <person name="Nelson A.B."/>
            <person name="Fuks G."/>
            <person name="Kavchok S."/>
            <person name="Keizer G."/>
            <person name="Linton E."/>
            <person name="Llaca V."/>
            <person name="Song R."/>
            <person name="Tanyolac B."/>
            <person name="Young S."/>
            <person name="Ho-Il K."/>
            <person name="Hahn J.H."/>
            <person name="Sangsakoo G."/>
            <person name="Vanavichit A."/>
            <person name="de Mattos Luiz.A.T."/>
            <person name="Zimmer P.D."/>
            <person name="Malone G."/>
            <person name="Dellagostin O."/>
            <person name="de Oliveira A.C."/>
            <person name="Bevan M."/>
            <person name="Bancroft I."/>
            <person name="Minx P."/>
            <person name="Cordum H."/>
            <person name="Wilson R."/>
            <person name="Cheng Z."/>
            <person name="Jin W."/>
            <person name="Jiang J."/>
            <person name="Leong S.A."/>
            <person name="Iwama H."/>
            <person name="Gojobori T."/>
            <person name="Itoh T."/>
            <person name="Niimura Y."/>
            <person name="Fujii Y."/>
            <person name="Habara T."/>
            <person name="Sakai H."/>
            <person name="Sato Y."/>
            <person name="Wilson G."/>
            <person name="Kumar K."/>
            <person name="McCouch S."/>
            <person name="Juretic N."/>
            <person name="Hoen D."/>
            <person name="Wright S."/>
            <person name="Bruskiewich R."/>
            <person name="Bureau T."/>
            <person name="Miyao A."/>
            <person name="Hirochika H."/>
            <person name="Nishikawa T."/>
            <person name="Kadowaki K."/>
            <person name="Sugiura M."/>
            <person name="Burr B."/>
            <person name="Sasaki T."/>
        </authorList>
    </citation>
    <scope>NUCLEOTIDE SEQUENCE [LARGE SCALE GENOMIC DNA]</scope>
    <source>
        <strain evidence="3">cv. Nipponbare</strain>
    </source>
</reference>
<dbReference type="Proteomes" id="UP000059680">
    <property type="component" value="Chromosome 12"/>
</dbReference>
<dbReference type="AlphaFoldDB" id="A0A0P0Y9Y4"/>
<protein>
    <submittedName>
        <fullName evidence="2">Os12g0427800 protein</fullName>
    </submittedName>
</protein>
<keyword evidence="3" id="KW-1185">Reference proteome</keyword>
<feature type="compositionally biased region" description="Pro residues" evidence="1">
    <location>
        <begin position="45"/>
        <end position="54"/>
    </location>
</feature>
<reference evidence="2 3" key="2">
    <citation type="journal article" date="2013" name="Plant Cell Physiol.">
        <title>Rice Annotation Project Database (RAP-DB): an integrative and interactive database for rice genomics.</title>
        <authorList>
            <person name="Sakai H."/>
            <person name="Lee S.S."/>
            <person name="Tanaka T."/>
            <person name="Numa H."/>
            <person name="Kim J."/>
            <person name="Kawahara Y."/>
            <person name="Wakimoto H."/>
            <person name="Yang C.C."/>
            <person name="Iwamoto M."/>
            <person name="Abe T."/>
            <person name="Yamada Y."/>
            <person name="Muto A."/>
            <person name="Inokuchi H."/>
            <person name="Ikemura T."/>
            <person name="Matsumoto T."/>
            <person name="Sasaki T."/>
            <person name="Itoh T."/>
        </authorList>
    </citation>
    <scope>NUCLEOTIDE SEQUENCE [LARGE SCALE GENOMIC DNA]</scope>
    <source>
        <strain evidence="3">cv. Nipponbare</strain>
    </source>
</reference>
<sequence>MRPLRRHSRRRHRRGPSLVTVIVIVAIAELHPSPLLLDHCRILDPAPPPPPPPGLEGRSGDEKRGRGERGAELPPPLLVTEAPLGLREGVMWPPSASLSVRP</sequence>
<feature type="compositionally biased region" description="Basic and acidic residues" evidence="1">
    <location>
        <begin position="58"/>
        <end position="71"/>
    </location>
</feature>
<dbReference type="InParanoid" id="A0A0P0Y9Y4"/>
<evidence type="ECO:0000313" key="2">
    <source>
        <dbReference type="EMBL" id="BAT16925.1"/>
    </source>
</evidence>
<organism evidence="2 3">
    <name type="scientific">Oryza sativa subsp. japonica</name>
    <name type="common">Rice</name>
    <dbReference type="NCBI Taxonomy" id="39947"/>
    <lineage>
        <taxon>Eukaryota</taxon>
        <taxon>Viridiplantae</taxon>
        <taxon>Streptophyta</taxon>
        <taxon>Embryophyta</taxon>
        <taxon>Tracheophyta</taxon>
        <taxon>Spermatophyta</taxon>
        <taxon>Magnoliopsida</taxon>
        <taxon>Liliopsida</taxon>
        <taxon>Poales</taxon>
        <taxon>Poaceae</taxon>
        <taxon>BOP clade</taxon>
        <taxon>Oryzoideae</taxon>
        <taxon>Oryzeae</taxon>
        <taxon>Oryzinae</taxon>
        <taxon>Oryza</taxon>
        <taxon>Oryza sativa</taxon>
    </lineage>
</organism>
<evidence type="ECO:0000313" key="3">
    <source>
        <dbReference type="Proteomes" id="UP000059680"/>
    </source>
</evidence>
<accession>A0A0P0Y9Y4</accession>
<dbReference type="PaxDb" id="39947-A0A0P0Y9Y4"/>